<accession>A0A9N9QEE9</accession>
<feature type="compositionally biased region" description="Basic and acidic residues" evidence="2">
    <location>
        <begin position="1"/>
        <end position="10"/>
    </location>
</feature>
<name>A0A9N9QEE9_9CUCU</name>
<proteinExistence type="predicted"/>
<evidence type="ECO:0000259" key="3">
    <source>
        <dbReference type="PROSITE" id="PS50158"/>
    </source>
</evidence>
<dbReference type="Gene3D" id="4.10.60.10">
    <property type="entry name" value="Zinc finger, CCHC-type"/>
    <property type="match status" value="1"/>
</dbReference>
<dbReference type="InterPro" id="IPR036875">
    <property type="entry name" value="Znf_CCHC_sf"/>
</dbReference>
<dbReference type="AlphaFoldDB" id="A0A9N9QEE9"/>
<evidence type="ECO:0000256" key="1">
    <source>
        <dbReference type="PROSITE-ProRule" id="PRU00047"/>
    </source>
</evidence>
<protein>
    <recommendedName>
        <fullName evidence="3">CCHC-type domain-containing protein</fullName>
    </recommendedName>
</protein>
<keyword evidence="1" id="KW-0479">Metal-binding</keyword>
<dbReference type="SMART" id="SM00343">
    <property type="entry name" value="ZnF_C2HC"/>
    <property type="match status" value="2"/>
</dbReference>
<keyword evidence="1" id="KW-0863">Zinc-finger</keyword>
<evidence type="ECO:0000313" key="5">
    <source>
        <dbReference type="Proteomes" id="UP001152799"/>
    </source>
</evidence>
<sequence length="291" mass="33214">MKSFENRSDRCPQTAPTSNKKKSEEKSYPLSYANALTKSKESIIIVKPSEKNVTGEDSTNIKEVIKQKINPDGLGVDINSKKNNRDEAVLRKVCDGEEAQRLQKDIEREMGKSVNTKIPEKKNPCIKIVGLEKNYEEKELIDILKSQNNTVITAESHLTVKVTKKMVENYLSIIECDPDTFQKIMLKSGSRLYIGCRACKVFEYISVLRCYNCCQYGHTAADCKSEKMCGKCNSTFHEHRDCEKKMECTNCCMSNNDFNSKHDINHSSFDFMCPVYISVTNKAKANIYYQQ</sequence>
<dbReference type="GO" id="GO:0003676">
    <property type="term" value="F:nucleic acid binding"/>
    <property type="evidence" value="ECO:0007669"/>
    <property type="project" value="InterPro"/>
</dbReference>
<feature type="domain" description="CCHC-type" evidence="3">
    <location>
        <begin position="209"/>
        <end position="225"/>
    </location>
</feature>
<feature type="region of interest" description="Disordered" evidence="2">
    <location>
        <begin position="1"/>
        <end position="28"/>
    </location>
</feature>
<evidence type="ECO:0000313" key="4">
    <source>
        <dbReference type="EMBL" id="CAG9761161.1"/>
    </source>
</evidence>
<dbReference type="InterPro" id="IPR001878">
    <property type="entry name" value="Znf_CCHC"/>
</dbReference>
<keyword evidence="1" id="KW-0862">Zinc</keyword>
<keyword evidence="5" id="KW-1185">Reference proteome</keyword>
<dbReference type="GO" id="GO:0008270">
    <property type="term" value="F:zinc ion binding"/>
    <property type="evidence" value="ECO:0007669"/>
    <property type="project" value="UniProtKB-KW"/>
</dbReference>
<dbReference type="EMBL" id="OU892277">
    <property type="protein sequence ID" value="CAG9761161.1"/>
    <property type="molecule type" value="Genomic_DNA"/>
</dbReference>
<organism evidence="4 5">
    <name type="scientific">Ceutorhynchus assimilis</name>
    <name type="common">cabbage seed weevil</name>
    <dbReference type="NCBI Taxonomy" id="467358"/>
    <lineage>
        <taxon>Eukaryota</taxon>
        <taxon>Metazoa</taxon>
        <taxon>Ecdysozoa</taxon>
        <taxon>Arthropoda</taxon>
        <taxon>Hexapoda</taxon>
        <taxon>Insecta</taxon>
        <taxon>Pterygota</taxon>
        <taxon>Neoptera</taxon>
        <taxon>Endopterygota</taxon>
        <taxon>Coleoptera</taxon>
        <taxon>Polyphaga</taxon>
        <taxon>Cucujiformia</taxon>
        <taxon>Curculionidae</taxon>
        <taxon>Ceutorhynchinae</taxon>
        <taxon>Ceutorhynchus</taxon>
    </lineage>
</organism>
<gene>
    <name evidence="4" type="ORF">CEUTPL_LOCUS1871</name>
</gene>
<reference evidence="4" key="1">
    <citation type="submission" date="2022-01" db="EMBL/GenBank/DDBJ databases">
        <authorList>
            <person name="King R."/>
        </authorList>
    </citation>
    <scope>NUCLEOTIDE SEQUENCE</scope>
</reference>
<dbReference type="Proteomes" id="UP001152799">
    <property type="component" value="Chromosome 1"/>
</dbReference>
<dbReference type="SUPFAM" id="SSF57756">
    <property type="entry name" value="Retrovirus zinc finger-like domains"/>
    <property type="match status" value="1"/>
</dbReference>
<evidence type="ECO:0000256" key="2">
    <source>
        <dbReference type="SAM" id="MobiDB-lite"/>
    </source>
</evidence>
<dbReference type="OrthoDB" id="6753828at2759"/>
<dbReference type="PROSITE" id="PS50158">
    <property type="entry name" value="ZF_CCHC"/>
    <property type="match status" value="1"/>
</dbReference>